<evidence type="ECO:0000313" key="2">
    <source>
        <dbReference type="Proteomes" id="UP000221165"/>
    </source>
</evidence>
<proteinExistence type="predicted"/>
<dbReference type="EMBL" id="MIGC01005596">
    <property type="protein sequence ID" value="PHJ16780.1"/>
    <property type="molecule type" value="Genomic_DNA"/>
</dbReference>
<evidence type="ECO:0000313" key="1">
    <source>
        <dbReference type="EMBL" id="PHJ16780.1"/>
    </source>
</evidence>
<dbReference type="VEuPathDB" id="ToxoDB:CSUI_009405"/>
<comment type="caution">
    <text evidence="1">The sequence shown here is derived from an EMBL/GenBank/DDBJ whole genome shotgun (WGS) entry which is preliminary data.</text>
</comment>
<dbReference type="Proteomes" id="UP000221165">
    <property type="component" value="Unassembled WGS sequence"/>
</dbReference>
<sequence length="68" mass="7773">MGECKSRSACVFPWTARPDAVLLHLFCTKEKALTCRARRPGRVLWLKELTRFLRLPCFTGESLSLDSC</sequence>
<reference evidence="1 2" key="1">
    <citation type="journal article" date="2017" name="Int. J. Parasitol.">
        <title>The genome of the protozoan parasite Cystoisospora suis and a reverse vaccinology approach to identify vaccine candidates.</title>
        <authorList>
            <person name="Palmieri N."/>
            <person name="Shrestha A."/>
            <person name="Ruttkowski B."/>
            <person name="Beck T."/>
            <person name="Vogl C."/>
            <person name="Tomley F."/>
            <person name="Blake D.P."/>
            <person name="Joachim A."/>
        </authorList>
    </citation>
    <scope>NUCLEOTIDE SEQUENCE [LARGE SCALE GENOMIC DNA]</scope>
    <source>
        <strain evidence="1 2">Wien I</strain>
    </source>
</reference>
<accession>A0A2C6K3P6</accession>
<dbReference type="AlphaFoldDB" id="A0A2C6K3P6"/>
<dbReference type="GeneID" id="94432732"/>
<protein>
    <submittedName>
        <fullName evidence="1">Uncharacterized protein</fullName>
    </submittedName>
</protein>
<dbReference type="RefSeq" id="XP_067918505.1">
    <property type="nucleotide sequence ID" value="XM_068069521.1"/>
</dbReference>
<organism evidence="1 2">
    <name type="scientific">Cystoisospora suis</name>
    <dbReference type="NCBI Taxonomy" id="483139"/>
    <lineage>
        <taxon>Eukaryota</taxon>
        <taxon>Sar</taxon>
        <taxon>Alveolata</taxon>
        <taxon>Apicomplexa</taxon>
        <taxon>Conoidasida</taxon>
        <taxon>Coccidia</taxon>
        <taxon>Eucoccidiorida</taxon>
        <taxon>Eimeriorina</taxon>
        <taxon>Sarcocystidae</taxon>
        <taxon>Cystoisospora</taxon>
    </lineage>
</organism>
<keyword evidence="2" id="KW-1185">Reference proteome</keyword>
<name>A0A2C6K3P6_9APIC</name>
<gene>
    <name evidence="1" type="ORF">CSUI_009405</name>
</gene>